<dbReference type="GO" id="GO:0012505">
    <property type="term" value="C:endomembrane system"/>
    <property type="evidence" value="ECO:0007669"/>
    <property type="project" value="UniProtKB-SubCell"/>
</dbReference>
<dbReference type="GO" id="GO:0006643">
    <property type="term" value="P:membrane lipid metabolic process"/>
    <property type="evidence" value="ECO:0007669"/>
    <property type="project" value="TreeGrafter"/>
</dbReference>
<name>A0A0F6YFZ7_9BACT</name>
<keyword evidence="10" id="KW-1185">Reference proteome</keyword>
<organism evidence="9 10">
    <name type="scientific">Sandaracinus amylolyticus</name>
    <dbReference type="NCBI Taxonomy" id="927083"/>
    <lineage>
        <taxon>Bacteria</taxon>
        <taxon>Pseudomonadati</taxon>
        <taxon>Myxococcota</taxon>
        <taxon>Polyangia</taxon>
        <taxon>Polyangiales</taxon>
        <taxon>Sandaracinaceae</taxon>
        <taxon>Sandaracinus</taxon>
    </lineage>
</organism>
<feature type="transmembrane region" description="Helical" evidence="7">
    <location>
        <begin position="29"/>
        <end position="48"/>
    </location>
</feature>
<comment type="subcellular location">
    <subcellularLocation>
        <location evidence="1">Endomembrane system</location>
        <topology evidence="1">Multi-pass membrane protein</topology>
    </subcellularLocation>
</comment>
<evidence type="ECO:0000256" key="5">
    <source>
        <dbReference type="ARBA" id="ARBA00023098"/>
    </source>
</evidence>
<evidence type="ECO:0000256" key="1">
    <source>
        <dbReference type="ARBA" id="ARBA00004127"/>
    </source>
</evidence>
<dbReference type="STRING" id="927083.DB32_000206"/>
<dbReference type="AlphaFoldDB" id="A0A0F6YFZ7"/>
<evidence type="ECO:0000256" key="3">
    <source>
        <dbReference type="ARBA" id="ARBA00022989"/>
    </source>
</evidence>
<feature type="transmembrane region" description="Helical" evidence="7">
    <location>
        <begin position="69"/>
        <end position="90"/>
    </location>
</feature>
<keyword evidence="5" id="KW-0443">Lipid metabolism</keyword>
<keyword evidence="2 7" id="KW-0812">Transmembrane</keyword>
<dbReference type="Pfam" id="PF04116">
    <property type="entry name" value="FA_hydroxylase"/>
    <property type="match status" value="1"/>
</dbReference>
<dbReference type="EMBL" id="CP011125">
    <property type="protein sequence ID" value="AKF03057.1"/>
    <property type="molecule type" value="Genomic_DNA"/>
</dbReference>
<accession>A0A0F6YFZ7</accession>
<protein>
    <submittedName>
        <fullName evidence="9">Sterol desaturase</fullName>
    </submittedName>
</protein>
<evidence type="ECO:0000259" key="8">
    <source>
        <dbReference type="Pfam" id="PF04116"/>
    </source>
</evidence>
<dbReference type="GO" id="GO:0005506">
    <property type="term" value="F:iron ion binding"/>
    <property type="evidence" value="ECO:0007669"/>
    <property type="project" value="InterPro"/>
</dbReference>
<evidence type="ECO:0000256" key="7">
    <source>
        <dbReference type="SAM" id="Phobius"/>
    </source>
</evidence>
<feature type="domain" description="Fatty acid hydroxylase" evidence="8">
    <location>
        <begin position="110"/>
        <end position="244"/>
    </location>
</feature>
<proteinExistence type="predicted"/>
<dbReference type="InterPro" id="IPR006694">
    <property type="entry name" value="Fatty_acid_hydroxylase"/>
</dbReference>
<gene>
    <name evidence="9" type="ORF">DB32_000206</name>
</gene>
<dbReference type="PANTHER" id="PTHR21624:SF1">
    <property type="entry name" value="ALKYLGLYCEROL MONOOXYGENASE"/>
    <property type="match status" value="1"/>
</dbReference>
<evidence type="ECO:0000256" key="2">
    <source>
        <dbReference type="ARBA" id="ARBA00022692"/>
    </source>
</evidence>
<dbReference type="GO" id="GO:0050479">
    <property type="term" value="F:glyceryl-ether monooxygenase activity"/>
    <property type="evidence" value="ECO:0007669"/>
    <property type="project" value="TreeGrafter"/>
</dbReference>
<sequence>MMLLAYSIYPLLWGGSVVTLVVAMSAGVPYPWIGPPLLIGVALAVAALERLQPHAREWLRDRGDRRTDVAHFVANVAVSQGSLALLAALAPVRAMLPSAWPGAWPLALQVVIATLVVDLGLYAIHRASHVVPALWRLHAIHHSAERIYWVNGQRRHVVHELLEGAPGLLLLFALGAPVSIIAAAIAVVTLHLFFQHANVEYRLGPLRHVFAVAEVHRWHHQRRYEDVQGNYAAVFALWDHLFGTALPKQGDAPLDVGLEEHVPRDFVGQLRWPFRVDSFQDPSRAARHEHVDLPNRSETR</sequence>
<dbReference type="PANTHER" id="PTHR21624">
    <property type="entry name" value="STEROL DESATURASE-RELATED PROTEIN"/>
    <property type="match status" value="1"/>
</dbReference>
<feature type="transmembrane region" description="Helical" evidence="7">
    <location>
        <begin position="102"/>
        <end position="124"/>
    </location>
</feature>
<evidence type="ECO:0000313" key="10">
    <source>
        <dbReference type="Proteomes" id="UP000034883"/>
    </source>
</evidence>
<keyword evidence="3 7" id="KW-1133">Transmembrane helix</keyword>
<dbReference type="InterPro" id="IPR051689">
    <property type="entry name" value="Sterol_desaturase/TMEM195"/>
</dbReference>
<keyword evidence="4" id="KW-0560">Oxidoreductase</keyword>
<evidence type="ECO:0000313" key="9">
    <source>
        <dbReference type="EMBL" id="AKF03057.1"/>
    </source>
</evidence>
<evidence type="ECO:0000256" key="4">
    <source>
        <dbReference type="ARBA" id="ARBA00023002"/>
    </source>
</evidence>
<dbReference type="GO" id="GO:0016020">
    <property type="term" value="C:membrane"/>
    <property type="evidence" value="ECO:0007669"/>
    <property type="project" value="GOC"/>
</dbReference>
<dbReference type="GO" id="GO:0008610">
    <property type="term" value="P:lipid biosynthetic process"/>
    <property type="evidence" value="ECO:0007669"/>
    <property type="project" value="InterPro"/>
</dbReference>
<dbReference type="Proteomes" id="UP000034883">
    <property type="component" value="Chromosome"/>
</dbReference>
<feature type="transmembrane region" description="Helical" evidence="7">
    <location>
        <begin position="168"/>
        <end position="194"/>
    </location>
</feature>
<evidence type="ECO:0000256" key="6">
    <source>
        <dbReference type="ARBA" id="ARBA00023136"/>
    </source>
</evidence>
<dbReference type="KEGG" id="samy:DB32_000206"/>
<reference evidence="9 10" key="1">
    <citation type="submission" date="2015-03" db="EMBL/GenBank/DDBJ databases">
        <title>Genome assembly of Sandaracinus amylolyticus DSM 53668.</title>
        <authorList>
            <person name="Sharma G."/>
            <person name="Subramanian S."/>
        </authorList>
    </citation>
    <scope>NUCLEOTIDE SEQUENCE [LARGE SCALE GENOMIC DNA]</scope>
    <source>
        <strain evidence="9 10">DSM 53668</strain>
    </source>
</reference>
<keyword evidence="6 7" id="KW-0472">Membrane</keyword>